<name>A0A7Z0D7I3_9ACTN</name>
<dbReference type="InterPro" id="IPR024732">
    <property type="entry name" value="NAGLU_C"/>
</dbReference>
<dbReference type="Pfam" id="PF12971">
    <property type="entry name" value="NAGLU_N"/>
    <property type="match status" value="1"/>
</dbReference>
<feature type="domain" description="Alpha-N-acetylglucosaminidase tim-barrel" evidence="3">
    <location>
        <begin position="135"/>
        <end position="452"/>
    </location>
</feature>
<dbReference type="PANTHER" id="PTHR12872">
    <property type="entry name" value="ALPHA-N-ACETYLGLUCOSAMINIDASE"/>
    <property type="match status" value="1"/>
</dbReference>
<evidence type="ECO:0000256" key="2">
    <source>
        <dbReference type="SAM" id="SignalP"/>
    </source>
</evidence>
<feature type="domain" description="Alpha-N-acetylglucosaminidase C-terminal" evidence="5">
    <location>
        <begin position="461"/>
        <end position="724"/>
    </location>
</feature>
<organism evidence="6 7">
    <name type="scientific">Naumannella cuiyingiana</name>
    <dbReference type="NCBI Taxonomy" id="1347891"/>
    <lineage>
        <taxon>Bacteria</taxon>
        <taxon>Bacillati</taxon>
        <taxon>Actinomycetota</taxon>
        <taxon>Actinomycetes</taxon>
        <taxon>Propionibacteriales</taxon>
        <taxon>Propionibacteriaceae</taxon>
        <taxon>Naumannella</taxon>
    </lineage>
</organism>
<keyword evidence="6" id="KW-0326">Glycosidase</keyword>
<feature type="signal peptide" evidence="2">
    <location>
        <begin position="1"/>
        <end position="31"/>
    </location>
</feature>
<dbReference type="Pfam" id="PF05089">
    <property type="entry name" value="NAGLU"/>
    <property type="match status" value="1"/>
</dbReference>
<dbReference type="PROSITE" id="PS51318">
    <property type="entry name" value="TAT"/>
    <property type="match status" value="1"/>
</dbReference>
<dbReference type="InterPro" id="IPR024733">
    <property type="entry name" value="NAGLU_tim-barrel"/>
</dbReference>
<keyword evidence="7" id="KW-1185">Reference proteome</keyword>
<dbReference type="GO" id="GO:0005975">
    <property type="term" value="P:carbohydrate metabolic process"/>
    <property type="evidence" value="ECO:0007669"/>
    <property type="project" value="UniProtKB-ARBA"/>
</dbReference>
<dbReference type="GO" id="GO:0004561">
    <property type="term" value="F:alpha-N-acetylglucosaminidase activity"/>
    <property type="evidence" value="ECO:0007669"/>
    <property type="project" value="UniProtKB-EC"/>
</dbReference>
<evidence type="ECO:0000313" key="7">
    <source>
        <dbReference type="Proteomes" id="UP000527616"/>
    </source>
</evidence>
<feature type="domain" description="Alpha-N-acetylglucosaminidase N-terminal" evidence="4">
    <location>
        <begin position="41"/>
        <end position="119"/>
    </location>
</feature>
<proteinExistence type="predicted"/>
<keyword evidence="2" id="KW-0732">Signal</keyword>
<dbReference type="EMBL" id="JACBZS010000001">
    <property type="protein sequence ID" value="NYI70331.1"/>
    <property type="molecule type" value="Genomic_DNA"/>
</dbReference>
<dbReference type="RefSeq" id="WP_179444301.1">
    <property type="nucleotide sequence ID" value="NZ_JACBZS010000001.1"/>
</dbReference>
<gene>
    <name evidence="6" type="ORF">GGQ54_000891</name>
</gene>
<evidence type="ECO:0000259" key="4">
    <source>
        <dbReference type="Pfam" id="PF12971"/>
    </source>
</evidence>
<dbReference type="Proteomes" id="UP000527616">
    <property type="component" value="Unassembled WGS sequence"/>
</dbReference>
<protein>
    <submittedName>
        <fullName evidence="6">Alpha-N-acetylglucosaminidase</fullName>
        <ecNumber evidence="6">3.2.1.50</ecNumber>
    </submittedName>
</protein>
<dbReference type="PANTHER" id="PTHR12872:SF1">
    <property type="entry name" value="ALPHA-N-ACETYLGLUCOSAMINIDASE"/>
    <property type="match status" value="1"/>
</dbReference>
<dbReference type="AlphaFoldDB" id="A0A7Z0D7I3"/>
<reference evidence="6 7" key="1">
    <citation type="submission" date="2020-07" db="EMBL/GenBank/DDBJ databases">
        <title>Sequencing the genomes of 1000 actinobacteria strains.</title>
        <authorList>
            <person name="Klenk H.-P."/>
        </authorList>
    </citation>
    <scope>NUCLEOTIDE SEQUENCE [LARGE SCALE GENOMIC DNA]</scope>
    <source>
        <strain evidence="6 7">DSM 103164</strain>
    </source>
</reference>
<evidence type="ECO:0000259" key="3">
    <source>
        <dbReference type="Pfam" id="PF05089"/>
    </source>
</evidence>
<dbReference type="InterPro" id="IPR029018">
    <property type="entry name" value="Hex-like_dom2"/>
</dbReference>
<evidence type="ECO:0000313" key="6">
    <source>
        <dbReference type="EMBL" id="NYI70331.1"/>
    </source>
</evidence>
<dbReference type="InterPro" id="IPR024240">
    <property type="entry name" value="NAGLU_N"/>
</dbReference>
<keyword evidence="1 6" id="KW-0378">Hydrolase</keyword>
<dbReference type="Pfam" id="PF12972">
    <property type="entry name" value="NAGLU_C"/>
    <property type="match status" value="1"/>
</dbReference>
<dbReference type="Gene3D" id="1.20.120.670">
    <property type="entry name" value="N-acetyl-b-d-glucoasminidase"/>
    <property type="match status" value="1"/>
</dbReference>
<dbReference type="Gene3D" id="3.20.20.80">
    <property type="entry name" value="Glycosidases"/>
    <property type="match status" value="1"/>
</dbReference>
<dbReference type="InterPro" id="IPR007781">
    <property type="entry name" value="NAGLU"/>
</dbReference>
<feature type="chain" id="PRO_5030804726" evidence="2">
    <location>
        <begin position="32"/>
        <end position="728"/>
    </location>
</feature>
<accession>A0A7Z0D7I3</accession>
<dbReference type="InterPro" id="IPR006311">
    <property type="entry name" value="TAT_signal"/>
</dbReference>
<sequence length="728" mass="81893">MNAPFARRTLLAATAAGVAAAALGGTETARAARPVFSTKPAVDAVRRVAGRRAAAQIHFRAVRADEEYFRISGERGRPVIEGTSPVVLLTGFNWYLKYVLAADVSWDAAQVDLPNPLPAPRTEIRQRANAGRRLFGNDIWTDYTGPHWTFEDWEREIDILALQGYNAIFMPVGMEDVAHRMLQEFGYSRAEALAWTAPAAHRAAGMWQGGWTLEDGGISEADQQRRVKLGQRIAERMRALGMQPLVPGFVGFVPEDFAERNPGAEVADRGYWFTQRMLSWLNPDSAPYREAAARFYAIQRELFGEFELFAMNPFTEGGRSPYPLDIAGRAIQETLQANVPGGIWQMHGWQENPKSEMLTHLDPKTTWIVDFVSDRYSGLDREKTWGGIPYAFGPVWNYGGHTTMGANLGVWNTRYHEWRNKPGSSLDGIALSPEGGHGDVLPLQFFAELAWRDEPVDLDQWMADYATRRYGASDQNATRAWQAMGRTAYRMPADGWHEAQDGLFAARPALDVRTAAEWSPKLIRYYAGEFATALPALLAVAPALRDSDTYRLDLMSVARQVLDNNSRALLPRIRSAYRDGDLDTFNELTASWLDQMRLQDDLVGTIRGFQLGPWIAQARASAGDAGEEDRYVYDYKEMLTLWGNDALADGGLNDYCNRGWQDLIGTFYLPRWERYFATLRTALESGSEPERIDWNAMERAWVADVDRDFTMTPSGETYALAKRVESEW</sequence>
<dbReference type="Gene3D" id="3.30.379.10">
    <property type="entry name" value="Chitobiase/beta-hexosaminidase domain 2-like"/>
    <property type="match status" value="1"/>
</dbReference>
<evidence type="ECO:0000256" key="1">
    <source>
        <dbReference type="ARBA" id="ARBA00022801"/>
    </source>
</evidence>
<comment type="caution">
    <text evidence="6">The sequence shown here is derived from an EMBL/GenBank/DDBJ whole genome shotgun (WGS) entry which is preliminary data.</text>
</comment>
<dbReference type="EC" id="3.2.1.50" evidence="6"/>
<evidence type="ECO:0000259" key="5">
    <source>
        <dbReference type="Pfam" id="PF12972"/>
    </source>
</evidence>